<evidence type="ECO:0008006" key="3">
    <source>
        <dbReference type="Google" id="ProtNLM"/>
    </source>
</evidence>
<evidence type="ECO:0000313" key="2">
    <source>
        <dbReference type="Proteomes" id="UP000320516"/>
    </source>
</evidence>
<organism evidence="1 2">
    <name type="scientific">Nitrospirillum amazonense</name>
    <dbReference type="NCBI Taxonomy" id="28077"/>
    <lineage>
        <taxon>Bacteria</taxon>
        <taxon>Pseudomonadati</taxon>
        <taxon>Pseudomonadota</taxon>
        <taxon>Alphaproteobacteria</taxon>
        <taxon>Rhodospirillales</taxon>
        <taxon>Azospirillaceae</taxon>
        <taxon>Nitrospirillum</taxon>
    </lineage>
</organism>
<dbReference type="RefSeq" id="WP_186454812.1">
    <property type="nucleotide sequence ID" value="NZ_VITV01000005.1"/>
</dbReference>
<dbReference type="EMBL" id="VITV01000005">
    <property type="protein sequence ID" value="TWB73554.1"/>
    <property type="molecule type" value="Genomic_DNA"/>
</dbReference>
<dbReference type="Proteomes" id="UP000320516">
    <property type="component" value="Unassembled WGS sequence"/>
</dbReference>
<sequence>MRLLAKYTNHTGFLDNNLFRFSQPKSLNDFREALPEILFSGYSDEDWAVAYADAASVGLDGAPRSTIEALFLTSCPAHRYDEESFPGLWPMSEPRLRAEPFSKISEFDQAISERVVELYNNYANENFAIFSLSSKLISEPMWAYYGGSHSGLQVRFWQDHLFFRDRSHPVQYSDEPVRVSNQGGMLRICGQRVGIEEALDGKIEESIKSDGFPLAILLRKKIDWQHEEEVRLLRMVSEAVKSDSIDKFGNQVLLFEIPSQAIHSIVIGYDAGEEFVEKIIGKVKSSDRWRNIEIYRRVRGLIGVLEERIL</sequence>
<gene>
    <name evidence="1" type="ORF">FBZ87_105482</name>
</gene>
<name>A0A560JVK5_9PROT</name>
<comment type="caution">
    <text evidence="1">The sequence shown here is derived from an EMBL/GenBank/DDBJ whole genome shotgun (WGS) entry which is preliminary data.</text>
</comment>
<proteinExistence type="predicted"/>
<dbReference type="AlphaFoldDB" id="A0A560JVK5"/>
<protein>
    <recommendedName>
        <fullName evidence="3">DUF2971 family protein</fullName>
    </recommendedName>
</protein>
<reference evidence="1 2" key="1">
    <citation type="submission" date="2019-06" db="EMBL/GenBank/DDBJ databases">
        <title>Genomic Encyclopedia of Type Strains, Phase IV (KMG-V): Genome sequencing to study the core and pangenomes of soil and plant-associated prokaryotes.</title>
        <authorList>
            <person name="Whitman W."/>
        </authorList>
    </citation>
    <scope>NUCLEOTIDE SEQUENCE [LARGE SCALE GENOMIC DNA]</scope>
    <source>
        <strain evidence="1 2">BR 12005</strain>
    </source>
</reference>
<accession>A0A560JVK5</accession>
<evidence type="ECO:0000313" key="1">
    <source>
        <dbReference type="EMBL" id="TWB73554.1"/>
    </source>
</evidence>